<proteinExistence type="predicted"/>
<dbReference type="EMBL" id="JAFHKS010000036">
    <property type="protein sequence ID" value="MBN3543870.1"/>
    <property type="molecule type" value="Genomic_DNA"/>
</dbReference>
<evidence type="ECO:0000256" key="1">
    <source>
        <dbReference type="SAM" id="SignalP"/>
    </source>
</evidence>
<organism evidence="2 3">
    <name type="scientific">Fictibacillus barbaricus</name>
    <dbReference type="NCBI Taxonomy" id="182136"/>
    <lineage>
        <taxon>Bacteria</taxon>
        <taxon>Bacillati</taxon>
        <taxon>Bacillota</taxon>
        <taxon>Bacilli</taxon>
        <taxon>Bacillales</taxon>
        <taxon>Fictibacillaceae</taxon>
        <taxon>Fictibacillus</taxon>
    </lineage>
</organism>
<accession>A0ABS2Z7Z8</accession>
<gene>
    <name evidence="2" type="ORF">JYA64_00965</name>
</gene>
<evidence type="ECO:0000313" key="3">
    <source>
        <dbReference type="Proteomes" id="UP001319060"/>
    </source>
</evidence>
<dbReference type="Proteomes" id="UP001319060">
    <property type="component" value="Unassembled WGS sequence"/>
</dbReference>
<comment type="caution">
    <text evidence="2">The sequence shown here is derived from an EMBL/GenBank/DDBJ whole genome shotgun (WGS) entry which is preliminary data.</text>
</comment>
<dbReference type="RefSeq" id="WP_188404617.1">
    <property type="nucleotide sequence ID" value="NZ_BMCE01000009.1"/>
</dbReference>
<protein>
    <recommendedName>
        <fullName evidence="4">Lipoprotein</fullName>
    </recommendedName>
</protein>
<feature type="signal peptide" evidence="1">
    <location>
        <begin position="1"/>
        <end position="19"/>
    </location>
</feature>
<evidence type="ECO:0008006" key="4">
    <source>
        <dbReference type="Google" id="ProtNLM"/>
    </source>
</evidence>
<sequence>MSFLLIGILLIISSCSSNSTSKSIPPDENITIINKVLKHQFTGPDKNLVKLLNDPENATIIGGDKETSDGNPTQLDLYLEEMYKPSFTEEMYSQFIGEYALTYQGLAEWKGYEIKINQIEIKQNKDNDKNYYFTANVNYQSKGSSEKSTTIKGNVHFSEDDKISKFELLSDGGLSIKMK</sequence>
<reference evidence="2 3" key="1">
    <citation type="submission" date="2021-01" db="EMBL/GenBank/DDBJ databases">
        <title>Genome Sequencing of Type Strains.</title>
        <authorList>
            <person name="Lemaire J.F."/>
            <person name="Inderbitzin P."/>
            <person name="Collins S.B."/>
            <person name="Wespe N."/>
            <person name="Knight-Connoni V."/>
        </authorList>
    </citation>
    <scope>NUCLEOTIDE SEQUENCE [LARGE SCALE GENOMIC DNA]</scope>
    <source>
        <strain evidence="2 3">DSM 14730</strain>
    </source>
</reference>
<name>A0ABS2Z7Z8_9BACL</name>
<keyword evidence="3" id="KW-1185">Reference proteome</keyword>
<keyword evidence="1" id="KW-0732">Signal</keyword>
<evidence type="ECO:0000313" key="2">
    <source>
        <dbReference type="EMBL" id="MBN3543870.1"/>
    </source>
</evidence>
<feature type="chain" id="PRO_5045048551" description="Lipoprotein" evidence="1">
    <location>
        <begin position="20"/>
        <end position="179"/>
    </location>
</feature>